<feature type="transmembrane region" description="Helical" evidence="5">
    <location>
        <begin position="62"/>
        <end position="80"/>
    </location>
</feature>
<comment type="subcellular location">
    <subcellularLocation>
        <location evidence="1">Membrane</location>
        <topology evidence="1">Multi-pass membrane protein</topology>
    </subcellularLocation>
</comment>
<keyword evidence="7" id="KW-1185">Reference proteome</keyword>
<dbReference type="STRING" id="3694.A0A2K1Y748"/>
<evidence type="ECO:0000256" key="3">
    <source>
        <dbReference type="ARBA" id="ARBA00022989"/>
    </source>
</evidence>
<evidence type="ECO:0000256" key="2">
    <source>
        <dbReference type="ARBA" id="ARBA00022692"/>
    </source>
</evidence>
<keyword evidence="4 5" id="KW-0472">Membrane</keyword>
<dbReference type="InterPro" id="IPR036259">
    <property type="entry name" value="MFS_trans_sf"/>
</dbReference>
<dbReference type="PANTHER" id="PTHR23294:SF59">
    <property type="entry name" value="UNC93-LIKE PROTEIN C922.05C"/>
    <property type="match status" value="1"/>
</dbReference>
<reference evidence="6 7" key="1">
    <citation type="journal article" date="2006" name="Science">
        <title>The genome of black cottonwood, Populus trichocarpa (Torr. &amp; Gray).</title>
        <authorList>
            <person name="Tuskan G.A."/>
            <person name="Difazio S."/>
            <person name="Jansson S."/>
            <person name="Bohlmann J."/>
            <person name="Grigoriev I."/>
            <person name="Hellsten U."/>
            <person name="Putnam N."/>
            <person name="Ralph S."/>
            <person name="Rombauts S."/>
            <person name="Salamov A."/>
            <person name="Schein J."/>
            <person name="Sterck L."/>
            <person name="Aerts A."/>
            <person name="Bhalerao R.R."/>
            <person name="Bhalerao R.P."/>
            <person name="Blaudez D."/>
            <person name="Boerjan W."/>
            <person name="Brun A."/>
            <person name="Brunner A."/>
            <person name="Busov V."/>
            <person name="Campbell M."/>
            <person name="Carlson J."/>
            <person name="Chalot M."/>
            <person name="Chapman J."/>
            <person name="Chen G.L."/>
            <person name="Cooper D."/>
            <person name="Coutinho P.M."/>
            <person name="Couturier J."/>
            <person name="Covert S."/>
            <person name="Cronk Q."/>
            <person name="Cunningham R."/>
            <person name="Davis J."/>
            <person name="Degroeve S."/>
            <person name="Dejardin A."/>
            <person name="Depamphilis C."/>
            <person name="Detter J."/>
            <person name="Dirks B."/>
            <person name="Dubchak I."/>
            <person name="Duplessis S."/>
            <person name="Ehlting J."/>
            <person name="Ellis B."/>
            <person name="Gendler K."/>
            <person name="Goodstein D."/>
            <person name="Gribskov M."/>
            <person name="Grimwood J."/>
            <person name="Groover A."/>
            <person name="Gunter L."/>
            <person name="Hamberger B."/>
            <person name="Heinze B."/>
            <person name="Helariutta Y."/>
            <person name="Henrissat B."/>
            <person name="Holligan D."/>
            <person name="Holt R."/>
            <person name="Huang W."/>
            <person name="Islam-Faridi N."/>
            <person name="Jones S."/>
            <person name="Jones-Rhoades M."/>
            <person name="Jorgensen R."/>
            <person name="Joshi C."/>
            <person name="Kangasjarvi J."/>
            <person name="Karlsson J."/>
            <person name="Kelleher C."/>
            <person name="Kirkpatrick R."/>
            <person name="Kirst M."/>
            <person name="Kohler A."/>
            <person name="Kalluri U."/>
            <person name="Larimer F."/>
            <person name="Leebens-Mack J."/>
            <person name="Leple J.C."/>
            <person name="Locascio P."/>
            <person name="Lou Y."/>
            <person name="Lucas S."/>
            <person name="Martin F."/>
            <person name="Montanini B."/>
            <person name="Napoli C."/>
            <person name="Nelson D.R."/>
            <person name="Nelson C."/>
            <person name="Nieminen K."/>
            <person name="Nilsson O."/>
            <person name="Pereda V."/>
            <person name="Peter G."/>
            <person name="Philippe R."/>
            <person name="Pilate G."/>
            <person name="Poliakov A."/>
            <person name="Razumovskaya J."/>
            <person name="Richardson P."/>
            <person name="Rinaldi C."/>
            <person name="Ritland K."/>
            <person name="Rouze P."/>
            <person name="Ryaboy D."/>
            <person name="Schmutz J."/>
            <person name="Schrader J."/>
            <person name="Segerman B."/>
            <person name="Shin H."/>
            <person name="Siddiqui A."/>
            <person name="Sterky F."/>
            <person name="Terry A."/>
            <person name="Tsai C.J."/>
            <person name="Uberbacher E."/>
            <person name="Unneberg P."/>
            <person name="Vahala J."/>
            <person name="Wall K."/>
            <person name="Wessler S."/>
            <person name="Yang G."/>
            <person name="Yin T."/>
            <person name="Douglas C."/>
            <person name="Marra M."/>
            <person name="Sandberg G."/>
            <person name="Van de Peer Y."/>
            <person name="Rokhsar D."/>
        </authorList>
    </citation>
    <scope>NUCLEOTIDE SEQUENCE [LARGE SCALE GENOMIC DNA]</scope>
    <source>
        <strain evidence="7">cv. Nisqually</strain>
    </source>
</reference>
<dbReference type="InParanoid" id="A0A2K1Y748"/>
<dbReference type="InterPro" id="IPR051617">
    <property type="entry name" value="UNC-93-like_regulator"/>
</dbReference>
<sequence length="322" mass="34461">MGFEGDDTQVSTKARFRYNSPLVQVTLIGLVCFCCPGMFNALAGLGGGGQENPTAANNANTALYTTFAIFGILGGGIYNILGPRLTLASGCSTYVLYAGSFLYYNHQQHQAFAIISGAVLGIGSGFLWAGEGAIVISYPPQHRKGTYISLFWSVFNMGGVIGGLIPFILNYNRSEAASVNDGTNIGIMCFMTAGTLLSLSLLPPSKVVRDDGTRCTNIKYSKVSTEAVEIGKLFFNWKMLFIAPAAWASNVVHSLPVQYVDGALFNLRTGGLNNVFYWGGQMVGSVGIDTYWISASRVRGEGFEAAVAWACGCTQSFHYLPS</sequence>
<feature type="transmembrane region" description="Helical" evidence="5">
    <location>
        <begin position="87"/>
        <end position="104"/>
    </location>
</feature>
<dbReference type="Pfam" id="PF05978">
    <property type="entry name" value="UNC-93"/>
    <property type="match status" value="1"/>
</dbReference>
<dbReference type="SUPFAM" id="SSF103473">
    <property type="entry name" value="MFS general substrate transporter"/>
    <property type="match status" value="1"/>
</dbReference>
<accession>A0A2K1Y748</accession>
<evidence type="ECO:0000256" key="1">
    <source>
        <dbReference type="ARBA" id="ARBA00004141"/>
    </source>
</evidence>
<evidence type="ECO:0000256" key="5">
    <source>
        <dbReference type="SAM" id="Phobius"/>
    </source>
</evidence>
<gene>
    <name evidence="6" type="ORF">POPTR_012G011000</name>
</gene>
<feature type="transmembrane region" description="Helical" evidence="5">
    <location>
        <begin position="183"/>
        <end position="202"/>
    </location>
</feature>
<keyword evidence="2 5" id="KW-0812">Transmembrane</keyword>
<dbReference type="GO" id="GO:0016020">
    <property type="term" value="C:membrane"/>
    <property type="evidence" value="ECO:0007669"/>
    <property type="project" value="UniProtKB-SubCell"/>
</dbReference>
<organism evidence="6 7">
    <name type="scientific">Populus trichocarpa</name>
    <name type="common">Western balsam poplar</name>
    <name type="synonym">Populus balsamifera subsp. trichocarpa</name>
    <dbReference type="NCBI Taxonomy" id="3694"/>
    <lineage>
        <taxon>Eukaryota</taxon>
        <taxon>Viridiplantae</taxon>
        <taxon>Streptophyta</taxon>
        <taxon>Embryophyta</taxon>
        <taxon>Tracheophyta</taxon>
        <taxon>Spermatophyta</taxon>
        <taxon>Magnoliopsida</taxon>
        <taxon>eudicotyledons</taxon>
        <taxon>Gunneridae</taxon>
        <taxon>Pentapetalae</taxon>
        <taxon>rosids</taxon>
        <taxon>fabids</taxon>
        <taxon>Malpighiales</taxon>
        <taxon>Salicaceae</taxon>
        <taxon>Saliceae</taxon>
        <taxon>Populus</taxon>
    </lineage>
</organism>
<dbReference type="PANTHER" id="PTHR23294">
    <property type="entry name" value="ET TRANSLATION PRODUCT-RELATED"/>
    <property type="match status" value="1"/>
</dbReference>
<name>A0A2K1Y748_POPTR</name>
<dbReference type="AlphaFoldDB" id="A0A2K1Y748"/>
<proteinExistence type="predicted"/>
<evidence type="ECO:0000313" key="7">
    <source>
        <dbReference type="Proteomes" id="UP000006729"/>
    </source>
</evidence>
<evidence type="ECO:0000313" key="6">
    <source>
        <dbReference type="EMBL" id="PNT08838.1"/>
    </source>
</evidence>
<dbReference type="EMBL" id="CM009301">
    <property type="protein sequence ID" value="PNT08838.1"/>
    <property type="molecule type" value="Genomic_DNA"/>
</dbReference>
<protein>
    <submittedName>
        <fullName evidence="6">Uncharacterized protein</fullName>
    </submittedName>
</protein>
<feature type="transmembrane region" description="Helical" evidence="5">
    <location>
        <begin position="150"/>
        <end position="171"/>
    </location>
</feature>
<evidence type="ECO:0000256" key="4">
    <source>
        <dbReference type="ARBA" id="ARBA00023136"/>
    </source>
</evidence>
<keyword evidence="3 5" id="KW-1133">Transmembrane helix</keyword>
<dbReference type="InterPro" id="IPR010291">
    <property type="entry name" value="Ion_channel_UNC-93"/>
</dbReference>
<feature type="transmembrane region" description="Helical" evidence="5">
    <location>
        <begin position="110"/>
        <end position="129"/>
    </location>
</feature>
<dbReference type="Gene3D" id="1.20.1250.20">
    <property type="entry name" value="MFS general substrate transporter like domains"/>
    <property type="match status" value="1"/>
</dbReference>
<feature type="transmembrane region" description="Helical" evidence="5">
    <location>
        <begin position="21"/>
        <end position="42"/>
    </location>
</feature>
<dbReference type="Proteomes" id="UP000006729">
    <property type="component" value="Chromosome 12"/>
</dbReference>